<keyword evidence="5" id="KW-0418">Kinase</keyword>
<proteinExistence type="predicted"/>
<keyword evidence="6" id="KW-0902">Two-component regulatory system</keyword>
<evidence type="ECO:0000313" key="9">
    <source>
        <dbReference type="Proteomes" id="UP000176774"/>
    </source>
</evidence>
<dbReference type="InterPro" id="IPR050736">
    <property type="entry name" value="Sensor_HK_Regulatory"/>
</dbReference>
<accession>A0A1G2IF48</accession>
<dbReference type="EC" id="2.7.13.3" evidence="2"/>
<dbReference type="STRING" id="1802214.A2908_00190"/>
<evidence type="ECO:0000259" key="7">
    <source>
        <dbReference type="PROSITE" id="PS50109"/>
    </source>
</evidence>
<dbReference type="InterPro" id="IPR003594">
    <property type="entry name" value="HATPase_dom"/>
</dbReference>
<evidence type="ECO:0000256" key="4">
    <source>
        <dbReference type="ARBA" id="ARBA00022679"/>
    </source>
</evidence>
<comment type="catalytic activity">
    <reaction evidence="1">
        <text>ATP + protein L-histidine = ADP + protein N-phospho-L-histidine.</text>
        <dbReference type="EC" id="2.7.13.3"/>
    </reaction>
</comment>
<dbReference type="GO" id="GO:0000155">
    <property type="term" value="F:phosphorelay sensor kinase activity"/>
    <property type="evidence" value="ECO:0007669"/>
    <property type="project" value="InterPro"/>
</dbReference>
<dbReference type="InterPro" id="IPR005467">
    <property type="entry name" value="His_kinase_dom"/>
</dbReference>
<dbReference type="CDD" id="cd00082">
    <property type="entry name" value="HisKA"/>
    <property type="match status" value="1"/>
</dbReference>
<dbReference type="Proteomes" id="UP000176774">
    <property type="component" value="Unassembled WGS sequence"/>
</dbReference>
<gene>
    <name evidence="8" type="ORF">A2908_00190</name>
</gene>
<dbReference type="SUPFAM" id="SSF55781">
    <property type="entry name" value="GAF domain-like"/>
    <property type="match status" value="1"/>
</dbReference>
<keyword evidence="3" id="KW-0597">Phosphoprotein</keyword>
<dbReference type="InterPro" id="IPR004358">
    <property type="entry name" value="Sig_transdc_His_kin-like_C"/>
</dbReference>
<name>A0A1G2IF48_9BACT</name>
<dbReference type="InterPro" id="IPR003661">
    <property type="entry name" value="HisK_dim/P_dom"/>
</dbReference>
<dbReference type="InterPro" id="IPR036097">
    <property type="entry name" value="HisK_dim/P_sf"/>
</dbReference>
<evidence type="ECO:0000256" key="2">
    <source>
        <dbReference type="ARBA" id="ARBA00012438"/>
    </source>
</evidence>
<evidence type="ECO:0000256" key="1">
    <source>
        <dbReference type="ARBA" id="ARBA00000085"/>
    </source>
</evidence>
<dbReference type="PANTHER" id="PTHR43711:SF31">
    <property type="entry name" value="HISTIDINE KINASE"/>
    <property type="match status" value="1"/>
</dbReference>
<dbReference type="InterPro" id="IPR029016">
    <property type="entry name" value="GAF-like_dom_sf"/>
</dbReference>
<comment type="caution">
    <text evidence="8">The sequence shown here is derived from an EMBL/GenBank/DDBJ whole genome shotgun (WGS) entry which is preliminary data.</text>
</comment>
<dbReference type="Pfam" id="PF02518">
    <property type="entry name" value="HATPase_c"/>
    <property type="match status" value="1"/>
</dbReference>
<evidence type="ECO:0000256" key="6">
    <source>
        <dbReference type="ARBA" id="ARBA00023012"/>
    </source>
</evidence>
<dbReference type="InterPro" id="IPR036890">
    <property type="entry name" value="HATPase_C_sf"/>
</dbReference>
<dbReference type="Pfam" id="PF00512">
    <property type="entry name" value="HisKA"/>
    <property type="match status" value="1"/>
</dbReference>
<dbReference type="Gene3D" id="1.10.287.130">
    <property type="match status" value="1"/>
</dbReference>
<protein>
    <recommendedName>
        <fullName evidence="2">histidine kinase</fullName>
        <ecNumber evidence="2">2.7.13.3</ecNumber>
    </recommendedName>
</protein>
<evidence type="ECO:0000256" key="3">
    <source>
        <dbReference type="ARBA" id="ARBA00022553"/>
    </source>
</evidence>
<dbReference type="PANTHER" id="PTHR43711">
    <property type="entry name" value="TWO-COMPONENT HISTIDINE KINASE"/>
    <property type="match status" value="1"/>
</dbReference>
<evidence type="ECO:0000256" key="5">
    <source>
        <dbReference type="ARBA" id="ARBA00022777"/>
    </source>
</evidence>
<reference evidence="8 9" key="1">
    <citation type="journal article" date="2016" name="Nat. Commun.">
        <title>Thousands of microbial genomes shed light on interconnected biogeochemical processes in an aquifer system.</title>
        <authorList>
            <person name="Anantharaman K."/>
            <person name="Brown C.T."/>
            <person name="Hug L.A."/>
            <person name="Sharon I."/>
            <person name="Castelle C.J."/>
            <person name="Probst A.J."/>
            <person name="Thomas B.C."/>
            <person name="Singh A."/>
            <person name="Wilkins M.J."/>
            <person name="Karaoz U."/>
            <person name="Brodie E.L."/>
            <person name="Williams K.H."/>
            <person name="Hubbard S.S."/>
            <person name="Banfield J.F."/>
        </authorList>
    </citation>
    <scope>NUCLEOTIDE SEQUENCE [LARGE SCALE GENOMIC DNA]</scope>
</reference>
<dbReference type="EMBL" id="MHPA01000021">
    <property type="protein sequence ID" value="OGZ72788.1"/>
    <property type="molecule type" value="Genomic_DNA"/>
</dbReference>
<feature type="domain" description="Histidine kinase" evidence="7">
    <location>
        <begin position="241"/>
        <end position="472"/>
    </location>
</feature>
<dbReference type="Gene3D" id="3.30.450.40">
    <property type="match status" value="1"/>
</dbReference>
<sequence length="475" mass="53760">MLNLFNRNKKITEELYEHNLELAVKNKTLSLLEKLYQTSILTLTPKEEAKEIADAIRKDLSLELVGLFVFEKETDSLNPLVFSKSERLVRILYKLGFLFHDIAIKDISKREFFKKVVHGREYAITNDLEEVWKELITSEHLRQIKKESHIKTILLYPLIMGNEVFGVLLLGFNRDYETLNAFEKASIKSFINVIALLLDKAYLYKNLQDSYEITKKAYAVEKQAKEELEKLDKIKNQFLAQTQHDLRTPLGIIRDYCDLLMDGTFGKQGKKSKDAIKRIQVVAENKIKDVNNFLDTTQFQLGKKVVLLAPGVALNPILEEVVAGLEFQAKSKGIYLTLENPLALAKGSAGMKEALIIIRADREKLKAALFNVIDNSIKYTPKGGVRVKIEDGDTVKITVSDTGIGIPKEKLQTLFDTAFERGEEAKKTFATGRGIGLYLSSQIIKAHNGKVWAESEGEGKGSVFHIELPINKDSH</sequence>
<dbReference type="SUPFAM" id="SSF55874">
    <property type="entry name" value="ATPase domain of HSP90 chaperone/DNA topoisomerase II/histidine kinase"/>
    <property type="match status" value="1"/>
</dbReference>
<dbReference type="PRINTS" id="PR00344">
    <property type="entry name" value="BCTRLSENSOR"/>
</dbReference>
<dbReference type="PROSITE" id="PS50109">
    <property type="entry name" value="HIS_KIN"/>
    <property type="match status" value="1"/>
</dbReference>
<keyword evidence="4" id="KW-0808">Transferase</keyword>
<dbReference type="Gene3D" id="3.30.565.10">
    <property type="entry name" value="Histidine kinase-like ATPase, C-terminal domain"/>
    <property type="match status" value="1"/>
</dbReference>
<organism evidence="8 9">
    <name type="scientific">Candidatus Staskawiczbacteria bacterium RIFCSPLOWO2_01_FULL_38_12b</name>
    <dbReference type="NCBI Taxonomy" id="1802214"/>
    <lineage>
        <taxon>Bacteria</taxon>
        <taxon>Candidatus Staskawicziibacteriota</taxon>
    </lineage>
</organism>
<dbReference type="SUPFAM" id="SSF47384">
    <property type="entry name" value="Homodimeric domain of signal transducing histidine kinase"/>
    <property type="match status" value="1"/>
</dbReference>
<evidence type="ECO:0000313" key="8">
    <source>
        <dbReference type="EMBL" id="OGZ72788.1"/>
    </source>
</evidence>
<dbReference type="SMART" id="SM00387">
    <property type="entry name" value="HATPase_c"/>
    <property type="match status" value="1"/>
</dbReference>
<dbReference type="AlphaFoldDB" id="A0A1G2IF48"/>